<keyword evidence="2" id="KW-0472">Membrane</keyword>
<evidence type="ECO:0000256" key="2">
    <source>
        <dbReference type="SAM" id="Phobius"/>
    </source>
</evidence>
<feature type="transmembrane region" description="Helical" evidence="2">
    <location>
        <begin position="39"/>
        <end position="56"/>
    </location>
</feature>
<dbReference type="EMBL" id="CP108133">
    <property type="protein sequence ID" value="WTP47126.1"/>
    <property type="molecule type" value="Genomic_DNA"/>
</dbReference>
<protein>
    <recommendedName>
        <fullName evidence="5">Integral membrane protein</fullName>
    </recommendedName>
</protein>
<evidence type="ECO:0000313" key="4">
    <source>
        <dbReference type="Proteomes" id="UP001432166"/>
    </source>
</evidence>
<keyword evidence="4" id="KW-1185">Reference proteome</keyword>
<feature type="region of interest" description="Disordered" evidence="1">
    <location>
        <begin position="1"/>
        <end position="32"/>
    </location>
</feature>
<feature type="transmembrane region" description="Helical" evidence="2">
    <location>
        <begin position="71"/>
        <end position="89"/>
    </location>
</feature>
<feature type="compositionally biased region" description="Basic and acidic residues" evidence="1">
    <location>
        <begin position="16"/>
        <end position="28"/>
    </location>
</feature>
<dbReference type="RefSeq" id="WP_265651514.1">
    <property type="nucleotide sequence ID" value="NZ_CP108133.1"/>
</dbReference>
<evidence type="ECO:0000313" key="3">
    <source>
        <dbReference type="EMBL" id="WTP47126.1"/>
    </source>
</evidence>
<gene>
    <name evidence="3" type="ORF">OG288_01635</name>
</gene>
<sequence>MTAASSPGYPAAESGPTRDTHTARRTQSETKPSFKTSEIFVYAASVIAVLIASLAVGDGSDGVDRFPADQAWLYVTLLTIGYLISRGLAKSGTRDSSDTTHR</sequence>
<proteinExistence type="predicted"/>
<keyword evidence="2" id="KW-1133">Transmembrane helix</keyword>
<dbReference type="Proteomes" id="UP001432166">
    <property type="component" value="Chromosome"/>
</dbReference>
<organism evidence="3 4">
    <name type="scientific">Streptomyces tauricus</name>
    <dbReference type="NCBI Taxonomy" id="68274"/>
    <lineage>
        <taxon>Bacteria</taxon>
        <taxon>Bacillati</taxon>
        <taxon>Actinomycetota</taxon>
        <taxon>Actinomycetes</taxon>
        <taxon>Kitasatosporales</taxon>
        <taxon>Streptomycetaceae</taxon>
        <taxon>Streptomyces</taxon>
        <taxon>Streptomyces aurantiacus group</taxon>
    </lineage>
</organism>
<evidence type="ECO:0000256" key="1">
    <source>
        <dbReference type="SAM" id="MobiDB-lite"/>
    </source>
</evidence>
<name>A0ABZ1J9S1_9ACTN</name>
<reference evidence="3" key="1">
    <citation type="submission" date="2022-10" db="EMBL/GenBank/DDBJ databases">
        <title>The complete genomes of actinobacterial strains from the NBC collection.</title>
        <authorList>
            <person name="Joergensen T.S."/>
            <person name="Alvarez Arevalo M."/>
            <person name="Sterndorff E.B."/>
            <person name="Faurdal D."/>
            <person name="Vuksanovic O."/>
            <person name="Mourched A.-S."/>
            <person name="Charusanti P."/>
            <person name="Shaw S."/>
            <person name="Blin K."/>
            <person name="Weber T."/>
        </authorList>
    </citation>
    <scope>NUCLEOTIDE SEQUENCE</scope>
    <source>
        <strain evidence="3">NBC_00189</strain>
    </source>
</reference>
<evidence type="ECO:0008006" key="5">
    <source>
        <dbReference type="Google" id="ProtNLM"/>
    </source>
</evidence>
<keyword evidence="2" id="KW-0812">Transmembrane</keyword>
<accession>A0ABZ1J9S1</accession>